<accession>W9CTF2</accession>
<dbReference type="Proteomes" id="UP000019487">
    <property type="component" value="Unassembled WGS sequence"/>
</dbReference>
<comment type="caution">
    <text evidence="2">The sequence shown here is derived from an EMBL/GenBank/DDBJ whole genome shotgun (WGS) entry which is preliminary data.</text>
</comment>
<dbReference type="HOGENOM" id="CLU_1390957_0_0_1"/>
<gene>
    <name evidence="2" type="ORF">SBOR_0165</name>
</gene>
<feature type="compositionally biased region" description="Acidic residues" evidence="1">
    <location>
        <begin position="166"/>
        <end position="176"/>
    </location>
</feature>
<name>W9CTF2_SCLBF</name>
<evidence type="ECO:0000313" key="2">
    <source>
        <dbReference type="EMBL" id="ESZ99403.1"/>
    </source>
</evidence>
<dbReference type="EMBL" id="AYSA01000006">
    <property type="protein sequence ID" value="ESZ99403.1"/>
    <property type="molecule type" value="Genomic_DNA"/>
</dbReference>
<sequence length="196" mass="23107">MVPNGFSFWDLIYISVKPELSWNNEYQNSQVAADILWHPELSYDNDGTLTINFDYESSDVQNYLSDYAPITRQIAFNISFPEPDNDRFDLERVEIFNEEFNLYDGCEVKFYLHEHDLPQISCALPFRNLGVEDCMFEYYVGNACQDRVDISSEWYAELLLNEDSEADQSDGYDSDDNSFYGGDWDDDDDNDHYHWY</sequence>
<dbReference type="OrthoDB" id="3546352at2759"/>
<dbReference type="AlphaFoldDB" id="W9CTF2"/>
<protein>
    <submittedName>
        <fullName evidence="2">Uncharacterized protein</fullName>
    </submittedName>
</protein>
<organism evidence="2 3">
    <name type="scientific">Sclerotinia borealis (strain F-4128)</name>
    <dbReference type="NCBI Taxonomy" id="1432307"/>
    <lineage>
        <taxon>Eukaryota</taxon>
        <taxon>Fungi</taxon>
        <taxon>Dikarya</taxon>
        <taxon>Ascomycota</taxon>
        <taxon>Pezizomycotina</taxon>
        <taxon>Leotiomycetes</taxon>
        <taxon>Helotiales</taxon>
        <taxon>Sclerotiniaceae</taxon>
        <taxon>Sclerotinia</taxon>
    </lineage>
</organism>
<evidence type="ECO:0000256" key="1">
    <source>
        <dbReference type="SAM" id="MobiDB-lite"/>
    </source>
</evidence>
<proteinExistence type="predicted"/>
<keyword evidence="3" id="KW-1185">Reference proteome</keyword>
<feature type="region of interest" description="Disordered" evidence="1">
    <location>
        <begin position="166"/>
        <end position="196"/>
    </location>
</feature>
<evidence type="ECO:0000313" key="3">
    <source>
        <dbReference type="Proteomes" id="UP000019487"/>
    </source>
</evidence>
<reference evidence="2 3" key="1">
    <citation type="journal article" date="2014" name="Genome Announc.">
        <title>Draft genome sequence of Sclerotinia borealis, a psychrophilic plant pathogenic fungus.</title>
        <authorList>
            <person name="Mardanov A.V."/>
            <person name="Beletsky A.V."/>
            <person name="Kadnikov V.V."/>
            <person name="Ignatov A.N."/>
            <person name="Ravin N.V."/>
        </authorList>
    </citation>
    <scope>NUCLEOTIDE SEQUENCE [LARGE SCALE GENOMIC DNA]</scope>
    <source>
        <strain evidence="3">F-4157</strain>
    </source>
</reference>